<dbReference type="InterPro" id="IPR051922">
    <property type="entry name" value="Bact_Sporulation_Assoc"/>
</dbReference>
<evidence type="ECO:0000259" key="1">
    <source>
        <dbReference type="Pfam" id="PF08486"/>
    </source>
</evidence>
<evidence type="ECO:0000313" key="2">
    <source>
        <dbReference type="EMBL" id="MBD8037744.1"/>
    </source>
</evidence>
<dbReference type="InterPro" id="IPR013693">
    <property type="entry name" value="SpoIID/LytB_N"/>
</dbReference>
<dbReference type="InterPro" id="IPR014225">
    <property type="entry name" value="Spore_II_D_firmicutes"/>
</dbReference>
<protein>
    <submittedName>
        <fullName evidence="2">Stage II sporulation protein D</fullName>
    </submittedName>
</protein>
<accession>A0ABR8Y0M5</accession>
<keyword evidence="3" id="KW-1185">Reference proteome</keyword>
<dbReference type="EMBL" id="JACSPZ010000006">
    <property type="protein sequence ID" value="MBD8037744.1"/>
    <property type="molecule type" value="Genomic_DNA"/>
</dbReference>
<dbReference type="PANTHER" id="PTHR30032:SF4">
    <property type="entry name" value="AMIDASE ENHANCER"/>
    <property type="match status" value="1"/>
</dbReference>
<dbReference type="PANTHER" id="PTHR30032">
    <property type="entry name" value="N-ACETYLMURAMOYL-L-ALANINE AMIDASE-RELATED"/>
    <property type="match status" value="1"/>
</dbReference>
<dbReference type="NCBIfam" id="TIGR02870">
    <property type="entry name" value="spore_II_D"/>
    <property type="match status" value="1"/>
</dbReference>
<dbReference type="InterPro" id="IPR013486">
    <property type="entry name" value="SpoIID/LytB"/>
</dbReference>
<sequence>MKKIIIYFIICVLLFLIPLTFKTKKPNITSADPITETASCPLLITANNETIPIEDYLIGVLAGEMPASFHLEALKAQAIAARTYVLKQTDYGAKPILTTTAHQVYNDQNLREQKWQTTFAEYEQKLTEAVQQTANQILTYNDELITAMFHAASYQQTESAKNYSGNSIPYLKTTTSPEKVDPEETHYTFEQLNKMLQQKFTKSELQNAKIQLNDSKRIEQIKIGKKIWSGREIRTLLNLKSSSFTWSATATGISITTYGYGHGVGMSQYGANAMAHSGTAAEQILAHYYPNTTLKLINYCKK</sequence>
<name>A0ABR8Y0M5_9BACL</name>
<reference evidence="2 3" key="1">
    <citation type="submission" date="2020-08" db="EMBL/GenBank/DDBJ databases">
        <title>A Genomic Blueprint of the Chicken Gut Microbiome.</title>
        <authorList>
            <person name="Gilroy R."/>
            <person name="Ravi A."/>
            <person name="Getino M."/>
            <person name="Pursley I."/>
            <person name="Horton D.L."/>
            <person name="Alikhan N.-F."/>
            <person name="Baker D."/>
            <person name="Gharbi K."/>
            <person name="Hall N."/>
            <person name="Watson M."/>
            <person name="Adriaenssens E.M."/>
            <person name="Foster-Nyarko E."/>
            <person name="Jarju S."/>
            <person name="Secka A."/>
            <person name="Antonio M."/>
            <person name="Oren A."/>
            <person name="Chaudhuri R."/>
            <person name="La Ragione R.M."/>
            <person name="Hildebrand F."/>
            <person name="Pallen M.J."/>
        </authorList>
    </citation>
    <scope>NUCLEOTIDE SEQUENCE [LARGE SCALE GENOMIC DNA]</scope>
    <source>
        <strain evidence="2 3">A46</strain>
    </source>
</reference>
<evidence type="ECO:0000313" key="3">
    <source>
        <dbReference type="Proteomes" id="UP000619101"/>
    </source>
</evidence>
<organism evidence="2 3">
    <name type="scientific">Solibacillus faecavium</name>
    <dbReference type="NCBI Taxonomy" id="2762221"/>
    <lineage>
        <taxon>Bacteria</taxon>
        <taxon>Bacillati</taxon>
        <taxon>Bacillota</taxon>
        <taxon>Bacilli</taxon>
        <taxon>Bacillales</taxon>
        <taxon>Caryophanaceae</taxon>
        <taxon>Solibacillus</taxon>
    </lineage>
</organism>
<dbReference type="Proteomes" id="UP000619101">
    <property type="component" value="Unassembled WGS sequence"/>
</dbReference>
<dbReference type="Pfam" id="PF08486">
    <property type="entry name" value="SpoIID"/>
    <property type="match status" value="1"/>
</dbReference>
<gene>
    <name evidence="2" type="primary">spoIID</name>
    <name evidence="2" type="ORF">H9635_13415</name>
</gene>
<dbReference type="NCBIfam" id="TIGR02669">
    <property type="entry name" value="SpoIID_LytB"/>
    <property type="match status" value="1"/>
</dbReference>
<feature type="domain" description="Sporulation stage II protein D amidase enhancer LytB N-terminal" evidence="1">
    <location>
        <begin position="49"/>
        <end position="140"/>
    </location>
</feature>
<proteinExistence type="predicted"/>
<comment type="caution">
    <text evidence="2">The sequence shown here is derived from an EMBL/GenBank/DDBJ whole genome shotgun (WGS) entry which is preliminary data.</text>
</comment>